<organism evidence="2 3">
    <name type="scientific">Ferrimonas marina</name>
    <dbReference type="NCBI Taxonomy" id="299255"/>
    <lineage>
        <taxon>Bacteria</taxon>
        <taxon>Pseudomonadati</taxon>
        <taxon>Pseudomonadota</taxon>
        <taxon>Gammaproteobacteria</taxon>
        <taxon>Alteromonadales</taxon>
        <taxon>Ferrimonadaceae</taxon>
        <taxon>Ferrimonas</taxon>
    </lineage>
</organism>
<dbReference type="PROSITE" id="PS51257">
    <property type="entry name" value="PROKAR_LIPOPROTEIN"/>
    <property type="match status" value="1"/>
</dbReference>
<dbReference type="EMBL" id="FQXG01000009">
    <property type="protein sequence ID" value="SHI19592.1"/>
    <property type="molecule type" value="Genomic_DNA"/>
</dbReference>
<keyword evidence="1" id="KW-0472">Membrane</keyword>
<feature type="transmembrane region" description="Helical" evidence="1">
    <location>
        <begin position="87"/>
        <end position="108"/>
    </location>
</feature>
<evidence type="ECO:0000313" key="2">
    <source>
        <dbReference type="EMBL" id="SHI19592.1"/>
    </source>
</evidence>
<keyword evidence="3" id="KW-1185">Reference proteome</keyword>
<evidence type="ECO:0000256" key="1">
    <source>
        <dbReference type="SAM" id="Phobius"/>
    </source>
</evidence>
<feature type="transmembrane region" description="Helical" evidence="1">
    <location>
        <begin position="165"/>
        <end position="182"/>
    </location>
</feature>
<dbReference type="OrthoDB" id="57937at2"/>
<dbReference type="Proteomes" id="UP000184268">
    <property type="component" value="Unassembled WGS sequence"/>
</dbReference>
<keyword evidence="1" id="KW-0812">Transmembrane</keyword>
<gene>
    <name evidence="2" type="ORF">SAMN02745129_4709</name>
</gene>
<feature type="transmembrane region" description="Helical" evidence="1">
    <location>
        <begin position="264"/>
        <end position="281"/>
    </location>
</feature>
<feature type="transmembrane region" description="Helical" evidence="1">
    <location>
        <begin position="215"/>
        <end position="234"/>
    </location>
</feature>
<keyword evidence="1" id="KW-1133">Transmembrane helix</keyword>
<name>A0A1M5Z5S9_9GAMM</name>
<feature type="transmembrane region" description="Helical" evidence="1">
    <location>
        <begin position="240"/>
        <end position="259"/>
    </location>
</feature>
<protein>
    <recommendedName>
        <fullName evidence="4">Serine active site containing 1-like protein</fullName>
    </recommendedName>
</protein>
<feature type="transmembrane region" description="Helical" evidence="1">
    <location>
        <begin position="120"/>
        <end position="139"/>
    </location>
</feature>
<dbReference type="RefSeq" id="WP_067662020.1">
    <property type="nucleotide sequence ID" value="NZ_FQXG01000009.1"/>
</dbReference>
<feature type="transmembrane region" description="Helical" evidence="1">
    <location>
        <begin position="53"/>
        <end position="75"/>
    </location>
</feature>
<evidence type="ECO:0000313" key="3">
    <source>
        <dbReference type="Proteomes" id="UP000184268"/>
    </source>
</evidence>
<feature type="transmembrane region" description="Helical" evidence="1">
    <location>
        <begin position="293"/>
        <end position="314"/>
    </location>
</feature>
<feature type="transmembrane region" description="Helical" evidence="1">
    <location>
        <begin position="188"/>
        <end position="208"/>
    </location>
</feature>
<feature type="transmembrane region" description="Helical" evidence="1">
    <location>
        <begin position="7"/>
        <end position="25"/>
    </location>
</feature>
<accession>A0A1M5Z5S9</accession>
<reference evidence="2 3" key="1">
    <citation type="submission" date="2016-11" db="EMBL/GenBank/DDBJ databases">
        <authorList>
            <person name="Jaros S."/>
            <person name="Januszkiewicz K."/>
            <person name="Wedrychowicz H."/>
        </authorList>
    </citation>
    <scope>NUCLEOTIDE SEQUENCE [LARGE SCALE GENOMIC DNA]</scope>
    <source>
        <strain evidence="2 3">DSM 16917</strain>
    </source>
</reference>
<evidence type="ECO:0008006" key="4">
    <source>
        <dbReference type="Google" id="ProtNLM"/>
    </source>
</evidence>
<sequence>MNSSYRVLGLGIGVSVLLAACIAWLRPFGMTIEFLPDTGASWYYWQLPESNRWAQLTAWLGYLGHQVFMWGVIAYGQSQRLKPQAGLHRLNLIALGGNLLFIVLHWAQTHWYYDALAQDVSVFSSQGSVILLLVMVLVMEAPRRGLLAGQKIAWMAQCRDLLKRYHGYLFCWATIYTFWYHPMESTPGHLVGFFYTFLLLLQGSLIFTRAHSNRYWTALLESFVLIHGSLVAWVNGGQMWPMFLFGFAGMFVITTMHGLGWRPWLRWSVLAAYLGGMALVYSERGWSQLHEVLRIPLILYLLAFLLAGLIWLGLYARRRWVGTPAQR</sequence>
<dbReference type="AlphaFoldDB" id="A0A1M5Z5S9"/>
<proteinExistence type="predicted"/>